<feature type="transmembrane region" description="Helical" evidence="6">
    <location>
        <begin position="765"/>
        <end position="785"/>
    </location>
</feature>
<dbReference type="Pfam" id="PF02687">
    <property type="entry name" value="FtsX"/>
    <property type="match status" value="2"/>
</dbReference>
<evidence type="ECO:0000256" key="2">
    <source>
        <dbReference type="ARBA" id="ARBA00022475"/>
    </source>
</evidence>
<feature type="transmembrane region" description="Helical" evidence="6">
    <location>
        <begin position="720"/>
        <end position="745"/>
    </location>
</feature>
<dbReference type="EMBL" id="VITR01000005">
    <property type="protein sequence ID" value="TWB43226.1"/>
    <property type="molecule type" value="Genomic_DNA"/>
</dbReference>
<sequence>MTVLPPFFRRHALVTLLNLFGLAVGIAGFLVVSLYVAGELMVDRGFTGADRLYRVASTLSLGGNTVVLGASTPLLAEPLAQDFPEVEAVTRASEEDIDLREGDRTLTVPLLWADANLLQVLDYPLARGDATTALSRPDGLVVTPELARTLFGDADPMGRAVSVAGGQILTITGVLKPLAETHLKFTGIAADSGRGEKNWAHMVGEQWSHVGETAVYARLRPGASASAVEARLADFVRRRAVLTQLPEDVRAGFLTLRLDPVPAIHLHVKTFNQRKMGGDVGTLGILSVAALLILGVAIANYTNLATAQAINRAREVGIRKLAGARRWQLVALFTGESVGLAMAATLAALAMVEVSLPAFQALVDRSFGIAPLLHGGLLAVVLGTPLAVGGLGGLYPALVLSGYRPAEVLKGSVAPAAGRLRGVLVVAQFAISIALIIATATVLRQVDHARTAKLGFLPENLYMVSELPGDVHRAATMKAELAKLPGILGATFSGLAPGSIDQSMSLMTVPADAHGATPGQTYIAEFSADPDFIATYGLELKAGAALPPGWRPPAEGGRRYVWLTEAGARRLGYGHPADAVGDRYTDEENRTVEVAGILGDVRFRTARDADEALMFGIGATGGTLTVRLAAGDPRPALAAVNALVDTLYPEVRRAPRGFADEKLESQYRTEERQAKVFALFSALAIVLANLGLFGLTALAAARRTKEIGLRRVVGARVLDIAWLLAWQFARPVLIANAIAWPLAWWGLHRWLAQFAVRVDQGPGTFLAAGAIALAVALATITLHVVRVTQTPPAGALRYE</sequence>
<evidence type="ECO:0000256" key="4">
    <source>
        <dbReference type="ARBA" id="ARBA00022989"/>
    </source>
</evidence>
<gene>
    <name evidence="9" type="ORF">FBZ90_10539</name>
</gene>
<feature type="transmembrane region" description="Helical" evidence="6">
    <location>
        <begin position="329"/>
        <end position="352"/>
    </location>
</feature>
<comment type="caution">
    <text evidence="9">The sequence shown here is derived from an EMBL/GenBank/DDBJ whole genome shotgun (WGS) entry which is preliminary data.</text>
</comment>
<dbReference type="InterPro" id="IPR025857">
    <property type="entry name" value="MacB_PCD"/>
</dbReference>
<feature type="transmembrane region" description="Helical" evidence="6">
    <location>
        <begin position="422"/>
        <end position="443"/>
    </location>
</feature>
<evidence type="ECO:0000259" key="7">
    <source>
        <dbReference type="Pfam" id="PF02687"/>
    </source>
</evidence>
<proteinExistence type="predicted"/>
<evidence type="ECO:0000313" key="9">
    <source>
        <dbReference type="EMBL" id="TWB43226.1"/>
    </source>
</evidence>
<feature type="domain" description="ABC3 transporter permease C-terminal" evidence="7">
    <location>
        <begin position="288"/>
        <end position="401"/>
    </location>
</feature>
<evidence type="ECO:0000256" key="3">
    <source>
        <dbReference type="ARBA" id="ARBA00022692"/>
    </source>
</evidence>
<dbReference type="InterPro" id="IPR003838">
    <property type="entry name" value="ABC3_permease_C"/>
</dbReference>
<name>A0A560HA60_9PROT</name>
<dbReference type="RefSeq" id="WP_145731395.1">
    <property type="nucleotide sequence ID" value="NZ_VITR01000005.1"/>
</dbReference>
<dbReference type="Proteomes" id="UP000315751">
    <property type="component" value="Unassembled WGS sequence"/>
</dbReference>
<feature type="domain" description="ABC3 transporter permease C-terminal" evidence="7">
    <location>
        <begin position="679"/>
        <end position="792"/>
    </location>
</feature>
<dbReference type="InterPro" id="IPR050250">
    <property type="entry name" value="Macrolide_Exporter_MacB"/>
</dbReference>
<dbReference type="Pfam" id="PF12704">
    <property type="entry name" value="MacB_PCD"/>
    <property type="match status" value="1"/>
</dbReference>
<feature type="transmembrane region" description="Helical" evidence="6">
    <location>
        <begin position="676"/>
        <end position="699"/>
    </location>
</feature>
<keyword evidence="2" id="KW-1003">Cell membrane</keyword>
<organism evidence="9 10">
    <name type="scientific">Nitrospirillum amazonense</name>
    <dbReference type="NCBI Taxonomy" id="28077"/>
    <lineage>
        <taxon>Bacteria</taxon>
        <taxon>Pseudomonadati</taxon>
        <taxon>Pseudomonadota</taxon>
        <taxon>Alphaproteobacteria</taxon>
        <taxon>Rhodospirillales</taxon>
        <taxon>Azospirillaceae</taxon>
        <taxon>Nitrospirillum</taxon>
    </lineage>
</organism>
<accession>A0A560HA60</accession>
<evidence type="ECO:0000313" key="10">
    <source>
        <dbReference type="Proteomes" id="UP000315751"/>
    </source>
</evidence>
<feature type="domain" description="MacB-like periplasmic core" evidence="8">
    <location>
        <begin position="15"/>
        <end position="233"/>
    </location>
</feature>
<evidence type="ECO:0000259" key="8">
    <source>
        <dbReference type="Pfam" id="PF12704"/>
    </source>
</evidence>
<dbReference type="PANTHER" id="PTHR30572">
    <property type="entry name" value="MEMBRANE COMPONENT OF TRANSPORTER-RELATED"/>
    <property type="match status" value="1"/>
</dbReference>
<reference evidence="9 10" key="1">
    <citation type="submission" date="2019-06" db="EMBL/GenBank/DDBJ databases">
        <title>Genomic Encyclopedia of Type Strains, Phase IV (KMG-V): Genome sequencing to study the core and pangenomes of soil and plant-associated prokaryotes.</title>
        <authorList>
            <person name="Whitman W."/>
        </authorList>
    </citation>
    <scope>NUCLEOTIDE SEQUENCE [LARGE SCALE GENOMIC DNA]</scope>
    <source>
        <strain evidence="9 10">BR 11622</strain>
    </source>
</reference>
<dbReference type="AlphaFoldDB" id="A0A560HA60"/>
<dbReference type="GO" id="GO:0022857">
    <property type="term" value="F:transmembrane transporter activity"/>
    <property type="evidence" value="ECO:0007669"/>
    <property type="project" value="TreeGrafter"/>
</dbReference>
<keyword evidence="10" id="KW-1185">Reference proteome</keyword>
<feature type="transmembrane region" description="Helical" evidence="6">
    <location>
        <begin position="12"/>
        <end position="37"/>
    </location>
</feature>
<evidence type="ECO:0000256" key="5">
    <source>
        <dbReference type="ARBA" id="ARBA00023136"/>
    </source>
</evidence>
<feature type="transmembrane region" description="Helical" evidence="6">
    <location>
        <begin position="280"/>
        <end position="302"/>
    </location>
</feature>
<dbReference type="OrthoDB" id="127188at2"/>
<keyword evidence="3 6" id="KW-0812">Transmembrane</keyword>
<protein>
    <submittedName>
        <fullName evidence="9">Putative ABC transport system permease protein</fullName>
    </submittedName>
</protein>
<dbReference type="PANTHER" id="PTHR30572:SF18">
    <property type="entry name" value="ABC-TYPE MACROLIDE FAMILY EXPORT SYSTEM PERMEASE COMPONENT 2"/>
    <property type="match status" value="1"/>
</dbReference>
<evidence type="ECO:0000256" key="6">
    <source>
        <dbReference type="SAM" id="Phobius"/>
    </source>
</evidence>
<comment type="subcellular location">
    <subcellularLocation>
        <location evidence="1">Cell membrane</location>
        <topology evidence="1">Multi-pass membrane protein</topology>
    </subcellularLocation>
</comment>
<feature type="transmembrane region" description="Helical" evidence="6">
    <location>
        <begin position="372"/>
        <end position="401"/>
    </location>
</feature>
<keyword evidence="4 6" id="KW-1133">Transmembrane helix</keyword>
<dbReference type="GO" id="GO:0005886">
    <property type="term" value="C:plasma membrane"/>
    <property type="evidence" value="ECO:0007669"/>
    <property type="project" value="UniProtKB-SubCell"/>
</dbReference>
<keyword evidence="5 6" id="KW-0472">Membrane</keyword>
<evidence type="ECO:0000256" key="1">
    <source>
        <dbReference type="ARBA" id="ARBA00004651"/>
    </source>
</evidence>